<dbReference type="PANTHER" id="PTHR31669">
    <property type="entry name" value="PROTEIN FAR1-RELATED SEQUENCE 10-RELATED"/>
    <property type="match status" value="1"/>
</dbReference>
<dbReference type="GO" id="GO:0005634">
    <property type="term" value="C:nucleus"/>
    <property type="evidence" value="ECO:0007669"/>
    <property type="project" value="UniProtKB-SubCell"/>
</dbReference>
<keyword evidence="4" id="KW-1185">Reference proteome</keyword>
<organism evidence="3 4">
    <name type="scientific">Cephalotus follicularis</name>
    <name type="common">Albany pitcher plant</name>
    <dbReference type="NCBI Taxonomy" id="3775"/>
    <lineage>
        <taxon>Eukaryota</taxon>
        <taxon>Viridiplantae</taxon>
        <taxon>Streptophyta</taxon>
        <taxon>Embryophyta</taxon>
        <taxon>Tracheophyta</taxon>
        <taxon>Spermatophyta</taxon>
        <taxon>Magnoliopsida</taxon>
        <taxon>eudicotyledons</taxon>
        <taxon>Gunneridae</taxon>
        <taxon>Pentapetalae</taxon>
        <taxon>rosids</taxon>
        <taxon>fabids</taxon>
        <taxon>Oxalidales</taxon>
        <taxon>Cephalotaceae</taxon>
        <taxon>Cephalotus</taxon>
    </lineage>
</organism>
<keyword evidence="1" id="KW-0479">Metal-binding</keyword>
<dbReference type="PANTHER" id="PTHR31669:SF302">
    <property type="entry name" value="PROTEIN FAR1-RELATED SEQUENCE"/>
    <property type="match status" value="1"/>
</dbReference>
<comment type="similarity">
    <text evidence="1">Belongs to the FHY3/FAR1 family.</text>
</comment>
<proteinExistence type="inferred from homology"/>
<dbReference type="STRING" id="3775.A0A1Q3CV36"/>
<comment type="function">
    <text evidence="1">Putative transcription activator involved in regulating light control of development.</text>
</comment>
<dbReference type="Proteomes" id="UP000187406">
    <property type="component" value="Unassembled WGS sequence"/>
</dbReference>
<evidence type="ECO:0000256" key="2">
    <source>
        <dbReference type="SAM" id="MobiDB-lite"/>
    </source>
</evidence>
<keyword evidence="1" id="KW-0862">Zinc</keyword>
<accession>A0A1Q3CV36</accession>
<dbReference type="InterPro" id="IPR031052">
    <property type="entry name" value="FHY3/FAR1"/>
</dbReference>
<dbReference type="EMBL" id="BDDD01003061">
    <property type="protein sequence ID" value="GAV83991.1"/>
    <property type="molecule type" value="Genomic_DNA"/>
</dbReference>
<evidence type="ECO:0000313" key="4">
    <source>
        <dbReference type="Proteomes" id="UP000187406"/>
    </source>
</evidence>
<dbReference type="OrthoDB" id="1746406at2759"/>
<gene>
    <name evidence="3" type="ORF">CFOL_v3_27436</name>
</gene>
<comment type="caution">
    <text evidence="3">The sequence shown here is derived from an EMBL/GenBank/DDBJ whole genome shotgun (WGS) entry which is preliminary data.</text>
</comment>
<keyword evidence="1" id="KW-0539">Nucleus</keyword>
<evidence type="ECO:0000256" key="1">
    <source>
        <dbReference type="RuleBase" id="RU367018"/>
    </source>
</evidence>
<protein>
    <recommendedName>
        <fullName evidence="1">Protein FAR1-RELATED SEQUENCE</fullName>
    </recommendedName>
</protein>
<name>A0A1Q3CV36_CEPFO</name>
<reference evidence="4" key="1">
    <citation type="submission" date="2016-04" db="EMBL/GenBank/DDBJ databases">
        <title>Cephalotus genome sequencing.</title>
        <authorList>
            <person name="Fukushima K."/>
            <person name="Hasebe M."/>
            <person name="Fang X."/>
        </authorList>
    </citation>
    <scope>NUCLEOTIDE SEQUENCE [LARGE SCALE GENOMIC DNA]</scope>
    <source>
        <strain evidence="4">cv. St1</strain>
    </source>
</reference>
<evidence type="ECO:0000313" key="3">
    <source>
        <dbReference type="EMBL" id="GAV83991.1"/>
    </source>
</evidence>
<sequence length="263" mass="30527">MFVVRFEVLVKGWHRKEVDEDFHCYRSSAPHIIKHSILLKHANDVYTHILYKLFEVEYLKGVGACDHEVTQCDATLYKIELTTHERGSKVRVIFLDISTSEVRFICKKIECLGILCSHGLVTLYIMNFKRIPKQYILNRWTKKARGRMYCEGELSQRNSNEYEIVLRNLAMRLAYDLVTMGQGQEGKEVVWSTLQNGRQPLHDVMKKLSLDGQSKVRDGETNEHVHKITSEEDETPMLDPHCVRTKGISNSKLKGHLEKVKKP</sequence>
<dbReference type="GO" id="GO:0008270">
    <property type="term" value="F:zinc ion binding"/>
    <property type="evidence" value="ECO:0007669"/>
    <property type="project" value="UniProtKB-UniRule"/>
</dbReference>
<dbReference type="AlphaFoldDB" id="A0A1Q3CV36"/>
<keyword evidence="1" id="KW-0863">Zinc-finger</keyword>
<dbReference type="GO" id="GO:0006355">
    <property type="term" value="P:regulation of DNA-templated transcription"/>
    <property type="evidence" value="ECO:0007669"/>
    <property type="project" value="UniProtKB-UniRule"/>
</dbReference>
<dbReference type="InParanoid" id="A0A1Q3CV36"/>
<feature type="region of interest" description="Disordered" evidence="2">
    <location>
        <begin position="237"/>
        <end position="263"/>
    </location>
</feature>
<comment type="subcellular location">
    <subcellularLocation>
        <location evidence="1">Nucleus</location>
    </subcellularLocation>
</comment>